<dbReference type="Proteomes" id="UP000801492">
    <property type="component" value="Unassembled WGS sequence"/>
</dbReference>
<keyword evidence="2" id="KW-1185">Reference proteome</keyword>
<protein>
    <submittedName>
        <fullName evidence="1">Uncharacterized protein</fullName>
    </submittedName>
</protein>
<dbReference type="AlphaFoldDB" id="A0A8K0CNV4"/>
<dbReference type="OrthoDB" id="6588253at2759"/>
<sequence length="176" mass="20119">MECNINITKLQGTFRYLSDSVGDLSRIRYKGGNEEKIHQIIENVKDYFSLKNLLINNKANTKYSQELEYVVALFIVNTDFKSVNSLSNIKQFSHFIKAIPLLSKCILANIIIELDLVKHCCSLVLTLPCTVGQELFDEFISCSKHCEPPKLLNDSYIILDTIIKMLINLDAEENQQ</sequence>
<evidence type="ECO:0000313" key="1">
    <source>
        <dbReference type="EMBL" id="KAF2890874.1"/>
    </source>
</evidence>
<accession>A0A8K0CNV4</accession>
<name>A0A8K0CNV4_IGNLU</name>
<dbReference type="EMBL" id="VTPC01044664">
    <property type="protein sequence ID" value="KAF2890874.1"/>
    <property type="molecule type" value="Genomic_DNA"/>
</dbReference>
<proteinExistence type="predicted"/>
<gene>
    <name evidence="1" type="ORF">ILUMI_15299</name>
</gene>
<feature type="non-terminal residue" evidence="1">
    <location>
        <position position="176"/>
    </location>
</feature>
<reference evidence="1" key="1">
    <citation type="submission" date="2019-08" db="EMBL/GenBank/DDBJ databases">
        <title>The genome of the North American firefly Photinus pyralis.</title>
        <authorList>
            <consortium name="Photinus pyralis genome working group"/>
            <person name="Fallon T.R."/>
            <person name="Sander Lower S.E."/>
            <person name="Weng J.-K."/>
        </authorList>
    </citation>
    <scope>NUCLEOTIDE SEQUENCE</scope>
    <source>
        <strain evidence="1">TRF0915ILg1</strain>
        <tissue evidence="1">Whole body</tissue>
    </source>
</reference>
<evidence type="ECO:0000313" key="2">
    <source>
        <dbReference type="Proteomes" id="UP000801492"/>
    </source>
</evidence>
<organism evidence="1 2">
    <name type="scientific">Ignelater luminosus</name>
    <name type="common">Cucubano</name>
    <name type="synonym">Pyrophorus luminosus</name>
    <dbReference type="NCBI Taxonomy" id="2038154"/>
    <lineage>
        <taxon>Eukaryota</taxon>
        <taxon>Metazoa</taxon>
        <taxon>Ecdysozoa</taxon>
        <taxon>Arthropoda</taxon>
        <taxon>Hexapoda</taxon>
        <taxon>Insecta</taxon>
        <taxon>Pterygota</taxon>
        <taxon>Neoptera</taxon>
        <taxon>Endopterygota</taxon>
        <taxon>Coleoptera</taxon>
        <taxon>Polyphaga</taxon>
        <taxon>Elateriformia</taxon>
        <taxon>Elateroidea</taxon>
        <taxon>Elateridae</taxon>
        <taxon>Agrypninae</taxon>
        <taxon>Pyrophorini</taxon>
        <taxon>Ignelater</taxon>
    </lineage>
</organism>
<comment type="caution">
    <text evidence="1">The sequence shown here is derived from an EMBL/GenBank/DDBJ whole genome shotgun (WGS) entry which is preliminary data.</text>
</comment>